<keyword evidence="4" id="KW-0472">Membrane</keyword>
<name>A0ABX1AGF2_9ACTN</name>
<evidence type="ECO:0000256" key="1">
    <source>
        <dbReference type="ARBA" id="ARBA00009108"/>
    </source>
</evidence>
<feature type="region of interest" description="Disordered" evidence="3">
    <location>
        <begin position="281"/>
        <end position="342"/>
    </location>
</feature>
<comment type="caution">
    <text evidence="5">The sequence shown here is derived from an EMBL/GenBank/DDBJ whole genome shotgun (WGS) entry which is preliminary data.</text>
</comment>
<proteinExistence type="inferred from homology"/>
<sequence length="342" mass="35294">MPQQPGPERADRTTRPDASMWLLNEVMDHPLDAGYEEAARRRAVDGTGAGGRRLWLIAGLLLTAMVITLGALQARAGAPALAQERRELAERAERGTDEAESLQTEVDDLRDHVAELRRAALTGGSGGEAELTALLAGAIAVTGPGVELVLDDAEGAGDGLGGGPRDGGGFADTGRLRDRDLQRVVNGLWSAGAEAVAVNGQRLTAVSAIRAAGDAILVDNRPLVPPYTVHAVGDGETLRSAFESSAGGATLESLREHYGIRGSLSESEELRLPAASQLVLRSATPVVPGDSDEGDEGDGPDPDGTATPGAVDEDAETQEPGWEAPGQQAPGPPGNVGEEHTP</sequence>
<dbReference type="PANTHER" id="PTHR37313">
    <property type="entry name" value="UPF0749 PROTEIN RV1825"/>
    <property type="match status" value="1"/>
</dbReference>
<evidence type="ECO:0000256" key="4">
    <source>
        <dbReference type="SAM" id="Phobius"/>
    </source>
</evidence>
<feature type="transmembrane region" description="Helical" evidence="4">
    <location>
        <begin position="54"/>
        <end position="72"/>
    </location>
</feature>
<dbReference type="Gene3D" id="3.30.70.1880">
    <property type="entry name" value="Protein of unknown function DUF881"/>
    <property type="match status" value="1"/>
</dbReference>
<feature type="compositionally biased region" description="Acidic residues" evidence="3">
    <location>
        <begin position="290"/>
        <end position="301"/>
    </location>
</feature>
<evidence type="ECO:0000313" key="6">
    <source>
        <dbReference type="Proteomes" id="UP000746503"/>
    </source>
</evidence>
<dbReference type="RefSeq" id="WP_167932733.1">
    <property type="nucleotide sequence ID" value="NZ_JAAVJB010000040.1"/>
</dbReference>
<protein>
    <submittedName>
        <fullName evidence="5">DUF881 domain-containing protein</fullName>
    </submittedName>
</protein>
<evidence type="ECO:0000256" key="2">
    <source>
        <dbReference type="SAM" id="Coils"/>
    </source>
</evidence>
<dbReference type="InterPro" id="IPR010273">
    <property type="entry name" value="DUF881"/>
</dbReference>
<dbReference type="Pfam" id="PF05949">
    <property type="entry name" value="DUF881"/>
    <property type="match status" value="1"/>
</dbReference>
<gene>
    <name evidence="5" type="ORF">HCJ92_07870</name>
</gene>
<accession>A0ABX1AGF2</accession>
<reference evidence="5 6" key="1">
    <citation type="submission" date="2020-03" db="EMBL/GenBank/DDBJ databases">
        <title>Draft genome of Streptomyces sp. ventii, isolated from the Axial Seamount in the Pacific Ocean, and resequencing of the two type strains Streptomyces lonarensis strain NCL 716 and Streptomyces bohaiensis strain 11A07.</title>
        <authorList>
            <person name="Loughran R.M."/>
            <person name="Pfannmuller K.M."/>
            <person name="Wasson B.J."/>
            <person name="Deadmond M.C."/>
            <person name="Paddock B.E."/>
            <person name="Koyack M.J."/>
            <person name="Gallegos D.A."/>
            <person name="Mitchell E.A."/>
            <person name="Ushijima B."/>
            <person name="Saw J.H."/>
            <person name="Mcphail K.L."/>
            <person name="Videau P."/>
        </authorList>
    </citation>
    <scope>NUCLEOTIDE SEQUENCE [LARGE SCALE GENOMIC DNA]</scope>
    <source>
        <strain evidence="6">5675061</strain>
    </source>
</reference>
<feature type="coiled-coil region" evidence="2">
    <location>
        <begin position="85"/>
        <end position="119"/>
    </location>
</feature>
<dbReference type="EMBL" id="JAAVJB010000040">
    <property type="protein sequence ID" value="NJP66209.1"/>
    <property type="molecule type" value="Genomic_DNA"/>
</dbReference>
<evidence type="ECO:0000256" key="3">
    <source>
        <dbReference type="SAM" id="MobiDB-lite"/>
    </source>
</evidence>
<comment type="similarity">
    <text evidence="1">Belongs to the UPF0749 family.</text>
</comment>
<dbReference type="Proteomes" id="UP000746503">
    <property type="component" value="Unassembled WGS sequence"/>
</dbReference>
<keyword evidence="6" id="KW-1185">Reference proteome</keyword>
<keyword evidence="2" id="KW-0175">Coiled coil</keyword>
<dbReference type="PANTHER" id="PTHR37313:SF1">
    <property type="entry name" value="UPF0749 PROTEIN RV1823"/>
    <property type="match status" value="1"/>
</dbReference>
<keyword evidence="4" id="KW-0812">Transmembrane</keyword>
<organism evidence="5 6">
    <name type="scientific">Streptomyces spiramenti</name>
    <dbReference type="NCBI Taxonomy" id="2720606"/>
    <lineage>
        <taxon>Bacteria</taxon>
        <taxon>Bacillati</taxon>
        <taxon>Actinomycetota</taxon>
        <taxon>Actinomycetes</taxon>
        <taxon>Kitasatosporales</taxon>
        <taxon>Streptomycetaceae</taxon>
        <taxon>Streptomyces</taxon>
    </lineage>
</organism>
<keyword evidence="4" id="KW-1133">Transmembrane helix</keyword>
<evidence type="ECO:0000313" key="5">
    <source>
        <dbReference type="EMBL" id="NJP66209.1"/>
    </source>
</evidence>